<protein>
    <submittedName>
        <fullName evidence="4">Myosin light chain kinase-related protein</fullName>
    </submittedName>
</protein>
<comment type="similarity">
    <text evidence="1">Belongs to the UPF0507 family.</text>
</comment>
<dbReference type="Pfam" id="PF13857">
    <property type="entry name" value="Ank_5"/>
    <property type="match status" value="1"/>
</dbReference>
<keyword evidence="4" id="KW-0808">Transferase</keyword>
<dbReference type="OrthoDB" id="7464126at2759"/>
<dbReference type="GO" id="GO:0035091">
    <property type="term" value="F:phosphatidylinositol binding"/>
    <property type="evidence" value="ECO:0007669"/>
    <property type="project" value="InterPro"/>
</dbReference>
<dbReference type="GO" id="GO:0005085">
    <property type="term" value="F:guanyl-nucleotide exchange factor activity"/>
    <property type="evidence" value="ECO:0007669"/>
    <property type="project" value="TreeGrafter"/>
</dbReference>
<feature type="domain" description="VPS9" evidence="3">
    <location>
        <begin position="436"/>
        <end position="619"/>
    </location>
</feature>
<dbReference type="SUPFAM" id="SSF109993">
    <property type="entry name" value="VPS9 domain"/>
    <property type="match status" value="1"/>
</dbReference>
<dbReference type="PANTHER" id="PTHR24170:SF1">
    <property type="entry name" value="DOMAIN PROTEIN, PUTATIVE (AFU_ORTHOLOGUE AFUA_1G09870)-RELATED"/>
    <property type="match status" value="1"/>
</dbReference>
<sequence>MPSPLNPFLAAFFRNPLAAQCNPSSSHILLVPTTEVLLTHRDTESSAASFAELPYLDEFLASHVIRLPVARLSSNAAGNGANGKDGAVNLREMRGKAKPYGTANNRSVVIKDNLVYSNKGFKTLNHAVLLSDAIWYADTIEPKPWLIYYISRPLLGSWEEIKTQPAILPALELSTTYSDNGAASAAGRSPPKAPEQQQQSQTKAGVAANEPSTSAPRKKDIKSFHDLLNHFPIIARQMQPGLDKIFREFTAAFEQRFPPPPTASHVPDPEPDGPIKTAMKKARMNSVAAVHKPTVQIQAGNNSNNNSSRSGGNNEGAHAHAHAVAGSSGDGNDTANGINAADTIERTAGSNTSTHSGSQASEDFFFPEDDEHVMRASLESAVTTAIDIFQGVDKQQLSLLGATTDLTGPLVERLIERYVSENVHHIIFPRLTALKRQEDLELEAKIRQMDCIDISQLGMEIEGGPQNKHEVTLALGRVVEEFRKMSSAACPQDMVALLLTIVKSVSQLTNPPGDEPRNSGGSGGGSRNSTSGDRPGTSGTSTLAGHSEKPLLTVNADTLVSLLLYIVIRAQLRNLLARFVYMRHFIFIDDVDGGEMGYALSTFEAVLSYLVRDSSGLRRASRRNKALWEAAAKGDLHELKAVLEPSSDDAVVADEEEDNDSDHGGESSLGGSRRPSSDEWPSSFSSFNFSNGWSSGSSRSSRRSSIILSESEAYSTGSGLGHVFPFQADGGDGGGTGGASGGGDSALDFLPQFPVKRIKKVAMDTRSMSSSSEISYRSQTTGFSGTAGSGVEGDTSVGRLSQTHNSVGESLLMMAVQNERVEALQYLLGLEAYFPPRAVLEDINHEDTTLLSAAVQLGNKDLIMTVINYLSHAADVSQAQLTAYFALQDIWGRSVAHYLFHAPFIIGQYGWMLPWRQKDKNGQTPLFALFRSYDHADYHSMVEQGMHMATVTQRDGERLHVDEHVDGRGNTLLHIVNDTRLAERILQRCDVDVNAVNDKRFTPLMLASKYGRFDMVRTLFGDPRVDMGAKELRGLTAVELAKDDDVRNKIDDLTLLSLPPGPDARTTAVVRSYFVEDASVRFVLKSGAAVDAVSYAVTTCRRSLTDFEHLAKLLALENPASWIPSVAGHRSPFQIPSKPSRAALKDLQVRMDWFLRMMLLHPTFSTHEMLWEFILVPDIQPDMMAQRSKLKAETRAEKVRDELAPLDNLREVEQFVDYARDLVRSVNVSAKSVMRRINTLSIAAHDLRDAAALLNREVATLAFLPASHVAAMAAYVRALAVPQANAHAQFQAAFLAIQATVEAILVGLARPPRLVRQIQAMRKQAERDDQSVSRSTRWPLGLLDEARQRINEEREGRARHSRAAGADLSKELRYTQQPERTPMRQPYLLIEHRIPYNRQNIIEKTLQPVEPDAAVVGYDNESRTRFARTQNARDASVSDANGDGDGADAAERWAPRGGEGRGRGT</sequence>
<dbReference type="Gene3D" id="1.20.1050.80">
    <property type="entry name" value="VPS9 domain"/>
    <property type="match status" value="1"/>
</dbReference>
<gene>
    <name evidence="4" type="ORF">SPI_06793</name>
</gene>
<evidence type="ECO:0000313" key="4">
    <source>
        <dbReference type="EMBL" id="OAA57908.1"/>
    </source>
</evidence>
<evidence type="ECO:0000259" key="3">
    <source>
        <dbReference type="PROSITE" id="PS51205"/>
    </source>
</evidence>
<dbReference type="GO" id="GO:0000149">
    <property type="term" value="F:SNARE binding"/>
    <property type="evidence" value="ECO:0007669"/>
    <property type="project" value="TreeGrafter"/>
</dbReference>
<evidence type="ECO:0000313" key="5">
    <source>
        <dbReference type="Proteomes" id="UP000076874"/>
    </source>
</evidence>
<dbReference type="InterPro" id="IPR002110">
    <property type="entry name" value="Ankyrin_rpt"/>
</dbReference>
<dbReference type="InterPro" id="IPR051248">
    <property type="entry name" value="UPF0507/Ank_repeat_27"/>
</dbReference>
<name>A0A167QRW0_9HYPO</name>
<keyword evidence="4" id="KW-0418">Kinase</keyword>
<dbReference type="PROSITE" id="PS51205">
    <property type="entry name" value="VPS9"/>
    <property type="match status" value="1"/>
</dbReference>
<feature type="compositionally biased region" description="Gly residues" evidence="2">
    <location>
        <begin position="730"/>
        <end position="744"/>
    </location>
</feature>
<accession>A0A167QRW0</accession>
<dbReference type="GO" id="GO:0005770">
    <property type="term" value="C:late endosome"/>
    <property type="evidence" value="ECO:0007669"/>
    <property type="project" value="TreeGrafter"/>
</dbReference>
<dbReference type="InterPro" id="IPR003123">
    <property type="entry name" value="VPS9"/>
</dbReference>
<dbReference type="InterPro" id="IPR037191">
    <property type="entry name" value="VPS9_dom_sf"/>
</dbReference>
<evidence type="ECO:0000256" key="1">
    <source>
        <dbReference type="ARBA" id="ARBA00007428"/>
    </source>
</evidence>
<dbReference type="SUPFAM" id="SSF48403">
    <property type="entry name" value="Ankyrin repeat"/>
    <property type="match status" value="1"/>
</dbReference>
<feature type="region of interest" description="Disordered" evidence="2">
    <location>
        <begin position="779"/>
        <end position="800"/>
    </location>
</feature>
<dbReference type="GO" id="GO:0016301">
    <property type="term" value="F:kinase activity"/>
    <property type="evidence" value="ECO:0007669"/>
    <property type="project" value="UniProtKB-KW"/>
</dbReference>
<feature type="region of interest" description="Disordered" evidence="2">
    <location>
        <begin position="180"/>
        <end position="219"/>
    </location>
</feature>
<feature type="region of interest" description="Disordered" evidence="2">
    <location>
        <begin position="255"/>
        <end position="276"/>
    </location>
</feature>
<dbReference type="GO" id="GO:0005769">
    <property type="term" value="C:early endosome"/>
    <property type="evidence" value="ECO:0007669"/>
    <property type="project" value="TreeGrafter"/>
</dbReference>
<evidence type="ECO:0000256" key="2">
    <source>
        <dbReference type="SAM" id="MobiDB-lite"/>
    </source>
</evidence>
<dbReference type="PANTHER" id="PTHR24170">
    <property type="entry name" value="ANKYRIN REPEAT DOMAIN-CONTAINING PROTEIN 27"/>
    <property type="match status" value="1"/>
</dbReference>
<dbReference type="GO" id="GO:0045022">
    <property type="term" value="P:early endosome to late endosome transport"/>
    <property type="evidence" value="ECO:0007669"/>
    <property type="project" value="TreeGrafter"/>
</dbReference>
<dbReference type="InterPro" id="IPR036871">
    <property type="entry name" value="PX_dom_sf"/>
</dbReference>
<feature type="compositionally biased region" description="Basic and acidic residues" evidence="2">
    <location>
        <begin position="1449"/>
        <end position="1465"/>
    </location>
</feature>
<feature type="compositionally biased region" description="Low complexity" evidence="2">
    <location>
        <begin position="300"/>
        <end position="327"/>
    </location>
</feature>
<dbReference type="Proteomes" id="UP000076874">
    <property type="component" value="Unassembled WGS sequence"/>
</dbReference>
<keyword evidence="5" id="KW-1185">Reference proteome</keyword>
<dbReference type="CDD" id="cd06093">
    <property type="entry name" value="PX_domain"/>
    <property type="match status" value="1"/>
</dbReference>
<dbReference type="SUPFAM" id="SSF64268">
    <property type="entry name" value="PX domain"/>
    <property type="match status" value="1"/>
</dbReference>
<dbReference type="Gene3D" id="1.25.40.20">
    <property type="entry name" value="Ankyrin repeat-containing domain"/>
    <property type="match status" value="1"/>
</dbReference>
<reference evidence="4 5" key="1">
    <citation type="journal article" date="2016" name="Genome Biol. Evol.">
        <title>Divergent and convergent evolution of fungal pathogenicity.</title>
        <authorList>
            <person name="Shang Y."/>
            <person name="Xiao G."/>
            <person name="Zheng P."/>
            <person name="Cen K."/>
            <person name="Zhan S."/>
            <person name="Wang C."/>
        </authorList>
    </citation>
    <scope>NUCLEOTIDE SEQUENCE [LARGE SCALE GENOMIC DNA]</scope>
    <source>
        <strain evidence="4 5">RCEF 264</strain>
    </source>
</reference>
<feature type="region of interest" description="Disordered" evidence="2">
    <location>
        <begin position="1425"/>
        <end position="1465"/>
    </location>
</feature>
<dbReference type="GO" id="GO:0030133">
    <property type="term" value="C:transport vesicle"/>
    <property type="evidence" value="ECO:0007669"/>
    <property type="project" value="TreeGrafter"/>
</dbReference>
<feature type="compositionally biased region" description="Acidic residues" evidence="2">
    <location>
        <begin position="651"/>
        <end position="660"/>
    </location>
</feature>
<proteinExistence type="inferred from homology"/>
<dbReference type="STRING" id="1081102.A0A167QRW0"/>
<dbReference type="GO" id="GO:0097422">
    <property type="term" value="C:tubular endosome"/>
    <property type="evidence" value="ECO:0007669"/>
    <property type="project" value="TreeGrafter"/>
</dbReference>
<organism evidence="4 5">
    <name type="scientific">Niveomyces insectorum RCEF 264</name>
    <dbReference type="NCBI Taxonomy" id="1081102"/>
    <lineage>
        <taxon>Eukaryota</taxon>
        <taxon>Fungi</taxon>
        <taxon>Dikarya</taxon>
        <taxon>Ascomycota</taxon>
        <taxon>Pezizomycotina</taxon>
        <taxon>Sordariomycetes</taxon>
        <taxon>Hypocreomycetidae</taxon>
        <taxon>Hypocreales</taxon>
        <taxon>Cordycipitaceae</taxon>
        <taxon>Niveomyces</taxon>
    </lineage>
</organism>
<dbReference type="Pfam" id="PF02204">
    <property type="entry name" value="VPS9"/>
    <property type="match status" value="1"/>
</dbReference>
<feature type="region of interest" description="Disordered" evidence="2">
    <location>
        <begin position="508"/>
        <end position="545"/>
    </location>
</feature>
<dbReference type="GO" id="GO:0005886">
    <property type="term" value="C:plasma membrane"/>
    <property type="evidence" value="ECO:0007669"/>
    <property type="project" value="TreeGrafter"/>
</dbReference>
<feature type="region of interest" description="Disordered" evidence="2">
    <location>
        <begin position="725"/>
        <end position="745"/>
    </location>
</feature>
<feature type="region of interest" description="Disordered" evidence="2">
    <location>
        <begin position="294"/>
        <end position="338"/>
    </location>
</feature>
<comment type="caution">
    <text evidence="4">The sequence shown here is derived from an EMBL/GenBank/DDBJ whole genome shotgun (WGS) entry which is preliminary data.</text>
</comment>
<feature type="region of interest" description="Disordered" evidence="2">
    <location>
        <begin position="647"/>
        <end position="677"/>
    </location>
</feature>
<dbReference type="EMBL" id="AZHD01000013">
    <property type="protein sequence ID" value="OAA57908.1"/>
    <property type="molecule type" value="Genomic_DNA"/>
</dbReference>
<dbReference type="InterPro" id="IPR036770">
    <property type="entry name" value="Ankyrin_rpt-contain_sf"/>
</dbReference>